<protein>
    <submittedName>
        <fullName evidence="2">Uncharacterized protein</fullName>
    </submittedName>
</protein>
<dbReference type="AlphaFoldDB" id="A0A914XB61"/>
<accession>A0A914XB61</accession>
<reference evidence="2" key="1">
    <citation type="submission" date="2022-11" db="UniProtKB">
        <authorList>
            <consortium name="WormBaseParasite"/>
        </authorList>
    </citation>
    <scope>IDENTIFICATION</scope>
</reference>
<name>A0A914XB61_9BILA</name>
<organism evidence="1 2">
    <name type="scientific">Plectus sambesii</name>
    <dbReference type="NCBI Taxonomy" id="2011161"/>
    <lineage>
        <taxon>Eukaryota</taxon>
        <taxon>Metazoa</taxon>
        <taxon>Ecdysozoa</taxon>
        <taxon>Nematoda</taxon>
        <taxon>Chromadorea</taxon>
        <taxon>Plectida</taxon>
        <taxon>Plectina</taxon>
        <taxon>Plectoidea</taxon>
        <taxon>Plectidae</taxon>
        <taxon>Plectus</taxon>
    </lineage>
</organism>
<keyword evidence="1" id="KW-1185">Reference proteome</keyword>
<dbReference type="Proteomes" id="UP000887566">
    <property type="component" value="Unplaced"/>
</dbReference>
<proteinExistence type="predicted"/>
<evidence type="ECO:0000313" key="1">
    <source>
        <dbReference type="Proteomes" id="UP000887566"/>
    </source>
</evidence>
<dbReference type="WBParaSite" id="PSAMB.scaffold71size86828.g1631.t1">
    <property type="protein sequence ID" value="PSAMB.scaffold71size86828.g1631.t1"/>
    <property type="gene ID" value="PSAMB.scaffold71size86828.g1631"/>
</dbReference>
<evidence type="ECO:0000313" key="2">
    <source>
        <dbReference type="WBParaSite" id="PSAMB.scaffold71size86828.g1631.t1"/>
    </source>
</evidence>
<sequence length="120" mass="13321">MLNGLGPCLASTMYCYESLFLVRSAGAHRVVRVRLSCLVPQPDRHTRTWSETPTARRQAEKAILSSLSAYSPSLIAQPTLPKHSPPTIATPPTPTLHFCTYIKPFAWQIAPDIRPYSSTK</sequence>